<gene>
    <name evidence="8" type="ORF">B0A55_03453</name>
</gene>
<feature type="domain" description="VOC" evidence="7">
    <location>
        <begin position="17"/>
        <end position="134"/>
    </location>
</feature>
<comment type="similarity">
    <text evidence="1 6">Belongs to the peptidase S10 family.</text>
</comment>
<dbReference type="PANTHER" id="PTHR11802:SF116">
    <property type="entry name" value="CARBOXYPEPTIDASE"/>
    <property type="match status" value="1"/>
</dbReference>
<evidence type="ECO:0000256" key="6">
    <source>
        <dbReference type="RuleBase" id="RU361156"/>
    </source>
</evidence>
<keyword evidence="9" id="KW-1185">Reference proteome</keyword>
<keyword evidence="5" id="KW-0325">Glycoprotein</keyword>
<name>A0A4U0XRY4_9PEZI</name>
<dbReference type="InterPro" id="IPR037523">
    <property type="entry name" value="VOC_core"/>
</dbReference>
<dbReference type="Pfam" id="PF00903">
    <property type="entry name" value="Glyoxalase"/>
    <property type="match status" value="1"/>
</dbReference>
<evidence type="ECO:0000256" key="5">
    <source>
        <dbReference type="ARBA" id="ARBA00023180"/>
    </source>
</evidence>
<dbReference type="InterPro" id="IPR001563">
    <property type="entry name" value="Peptidase_S10"/>
</dbReference>
<dbReference type="PROSITE" id="PS00131">
    <property type="entry name" value="CARBOXYPEPT_SER_SER"/>
    <property type="match status" value="1"/>
</dbReference>
<keyword evidence="4 6" id="KW-0378">Hydrolase</keyword>
<keyword evidence="3 6" id="KW-0645">Protease</keyword>
<dbReference type="PRINTS" id="PR00724">
    <property type="entry name" value="CRBOXYPTASEC"/>
</dbReference>
<evidence type="ECO:0000256" key="2">
    <source>
        <dbReference type="ARBA" id="ARBA00022645"/>
    </source>
</evidence>
<dbReference type="PROSITE" id="PS51819">
    <property type="entry name" value="VOC"/>
    <property type="match status" value="1"/>
</dbReference>
<organism evidence="8 9">
    <name type="scientific">Friedmanniomyces simplex</name>
    <dbReference type="NCBI Taxonomy" id="329884"/>
    <lineage>
        <taxon>Eukaryota</taxon>
        <taxon>Fungi</taxon>
        <taxon>Dikarya</taxon>
        <taxon>Ascomycota</taxon>
        <taxon>Pezizomycotina</taxon>
        <taxon>Dothideomycetes</taxon>
        <taxon>Dothideomycetidae</taxon>
        <taxon>Mycosphaerellales</taxon>
        <taxon>Teratosphaeriaceae</taxon>
        <taxon>Friedmanniomyces</taxon>
    </lineage>
</organism>
<dbReference type="Proteomes" id="UP000309340">
    <property type="component" value="Unassembled WGS sequence"/>
</dbReference>
<comment type="caution">
    <text evidence="8">The sequence shown here is derived from an EMBL/GenBank/DDBJ whole genome shotgun (WGS) entry which is preliminary data.</text>
</comment>
<dbReference type="AlphaFoldDB" id="A0A4U0XRY4"/>
<evidence type="ECO:0000313" key="9">
    <source>
        <dbReference type="Proteomes" id="UP000309340"/>
    </source>
</evidence>
<dbReference type="GO" id="GO:0006508">
    <property type="term" value="P:proteolysis"/>
    <property type="evidence" value="ECO:0007669"/>
    <property type="project" value="UniProtKB-KW"/>
</dbReference>
<dbReference type="InterPro" id="IPR004360">
    <property type="entry name" value="Glyas_Fos-R_dOase_dom"/>
</dbReference>
<evidence type="ECO:0000259" key="7">
    <source>
        <dbReference type="PROSITE" id="PS51819"/>
    </source>
</evidence>
<evidence type="ECO:0000256" key="3">
    <source>
        <dbReference type="ARBA" id="ARBA00022670"/>
    </source>
</evidence>
<dbReference type="InterPro" id="IPR018202">
    <property type="entry name" value="Ser_caboxypep_ser_AS"/>
</dbReference>
<dbReference type="GO" id="GO:0004185">
    <property type="term" value="F:serine-type carboxypeptidase activity"/>
    <property type="evidence" value="ECO:0007669"/>
    <property type="project" value="UniProtKB-UniRule"/>
</dbReference>
<evidence type="ECO:0000256" key="1">
    <source>
        <dbReference type="ARBA" id="ARBA00009431"/>
    </source>
</evidence>
<dbReference type="EC" id="3.4.16.-" evidence="6"/>
<dbReference type="EMBL" id="NAJQ01000092">
    <property type="protein sequence ID" value="TKA79337.1"/>
    <property type="molecule type" value="Genomic_DNA"/>
</dbReference>
<dbReference type="InterPro" id="IPR029068">
    <property type="entry name" value="Glyas_Bleomycin-R_OHBP_Dase"/>
</dbReference>
<dbReference type="SUPFAM" id="SSF53474">
    <property type="entry name" value="alpha/beta-Hydrolases"/>
    <property type="match status" value="1"/>
</dbReference>
<dbReference type="InterPro" id="IPR029058">
    <property type="entry name" value="AB_hydrolase_fold"/>
</dbReference>
<dbReference type="Pfam" id="PF00450">
    <property type="entry name" value="Peptidase_S10"/>
    <property type="match status" value="1"/>
</dbReference>
<evidence type="ECO:0000313" key="8">
    <source>
        <dbReference type="EMBL" id="TKA79337.1"/>
    </source>
</evidence>
<dbReference type="PANTHER" id="PTHR11802">
    <property type="entry name" value="SERINE PROTEASE FAMILY S10 SERINE CARBOXYPEPTIDASE"/>
    <property type="match status" value="1"/>
</dbReference>
<sequence>MKPTLDHPGDQVLSPTKLAHVVLRTNNFAAMRDFYKVFLGAHPAFEKDNLCFLRYDDEHHRIGLLGIPQIGAKNPATSGLEHISFTYNTVMELALAYLQRQKHSIEPYWCVNHGPTTSMYYRDPDGNNLETQVDNMDDEGARAFMESEAFQTNPFGVDFKMEDLVARLRAGESEESIKKMPESGPRGMDSVPLSTFFSQSFSTPVTRSLAVKDFLVDNDAGFQLLLDDKRQPSLLVSDKLHPPNRTASKYNVAHRVEIPHADTLQEFAVNGSAIPDVDFNIGESYAGTLSIDSNSTSEDALWFWFFPSENPAACEEVVIWLNGGPGPGPFLWQSGTYSPIKNPYSWVNLTNMVWVDQPVGTGFSPAKNGTPQSIKNEHDVAVDFMGFWKNFMETFDLVGRKVYITGESYAGQYIPYIAYNMLETNNTDYYNVSGIQINDPSINYDDTLIEAPAVWHLNDYENIFGLNQTFMTDINARAEKCGYFEFMENALTFPPLGPIPTAPNSSEPGCAVWDDIVAATVYINPCFNIYHLIDYCPYLWDQLGFPSLGWGPNDYFNRTDVQKAINAPPTDYTICGDSSLGLINPGDSSAPSALGPLPKVIERTNNVIIGHGWLDYLLLANGTLATIQNMTWNGKQGFQTRPSDEFFVPYHPGLAEILYEIDYQPIPATPATNVAGAGILGTTHTERGLTFVTVNHAGHEIPQYVPGASYRHLEFLLGRIPSLTTMGDFTTQSGNYTGTTPPSK</sequence>
<dbReference type="Gene3D" id="3.40.50.1820">
    <property type="entry name" value="alpha/beta hydrolase"/>
    <property type="match status" value="1"/>
</dbReference>
<evidence type="ECO:0000256" key="4">
    <source>
        <dbReference type="ARBA" id="ARBA00022801"/>
    </source>
</evidence>
<dbReference type="STRING" id="329884.A0A4U0XRY4"/>
<proteinExistence type="inferred from homology"/>
<dbReference type="OrthoDB" id="443318at2759"/>
<dbReference type="Gene3D" id="3.10.180.10">
    <property type="entry name" value="2,3-Dihydroxybiphenyl 1,2-Dioxygenase, domain 1"/>
    <property type="match status" value="1"/>
</dbReference>
<reference evidence="8 9" key="1">
    <citation type="submission" date="2017-03" db="EMBL/GenBank/DDBJ databases">
        <title>Genomes of endolithic fungi from Antarctica.</title>
        <authorList>
            <person name="Coleine C."/>
            <person name="Masonjones S."/>
            <person name="Stajich J.E."/>
        </authorList>
    </citation>
    <scope>NUCLEOTIDE SEQUENCE [LARGE SCALE GENOMIC DNA]</scope>
    <source>
        <strain evidence="8 9">CCFEE 5184</strain>
    </source>
</reference>
<protein>
    <recommendedName>
        <fullName evidence="6">Carboxypeptidase</fullName>
        <ecNumber evidence="6">3.4.16.-</ecNumber>
    </recommendedName>
</protein>
<dbReference type="SUPFAM" id="SSF54593">
    <property type="entry name" value="Glyoxalase/Bleomycin resistance protein/Dihydroxybiphenyl dioxygenase"/>
    <property type="match status" value="1"/>
</dbReference>
<keyword evidence="2 6" id="KW-0121">Carboxypeptidase</keyword>
<accession>A0A4U0XRY4</accession>